<sequence length="57" mass="6495">MFRLWGAQAALVCIPDGVSSICLLFISSFFFFFQFCLSIPFLHSNFLLSQNPQYPAL</sequence>
<dbReference type="EMBL" id="KZ824275">
    <property type="protein sequence ID" value="RAL14215.1"/>
    <property type="molecule type" value="Genomic_DNA"/>
</dbReference>
<dbReference type="VEuPathDB" id="FungiDB:BO97DRAFT_280348"/>
<protein>
    <submittedName>
        <fullName evidence="2">Uncharacterized protein</fullName>
    </submittedName>
</protein>
<evidence type="ECO:0000256" key="1">
    <source>
        <dbReference type="SAM" id="Phobius"/>
    </source>
</evidence>
<name>A0A395I398_ASPHC</name>
<organism evidence="2 3">
    <name type="scientific">Aspergillus homomorphus (strain CBS 101889)</name>
    <dbReference type="NCBI Taxonomy" id="1450537"/>
    <lineage>
        <taxon>Eukaryota</taxon>
        <taxon>Fungi</taxon>
        <taxon>Dikarya</taxon>
        <taxon>Ascomycota</taxon>
        <taxon>Pezizomycotina</taxon>
        <taxon>Eurotiomycetes</taxon>
        <taxon>Eurotiomycetidae</taxon>
        <taxon>Eurotiales</taxon>
        <taxon>Aspergillaceae</taxon>
        <taxon>Aspergillus</taxon>
        <taxon>Aspergillus subgen. Circumdati</taxon>
    </lineage>
</organism>
<keyword evidence="1" id="KW-1133">Transmembrane helix</keyword>
<dbReference type="GeneID" id="37195351"/>
<keyword evidence="1" id="KW-0472">Membrane</keyword>
<reference evidence="2 3" key="1">
    <citation type="submission" date="2018-02" db="EMBL/GenBank/DDBJ databases">
        <title>The genomes of Aspergillus section Nigri reveals drivers in fungal speciation.</title>
        <authorList>
            <consortium name="DOE Joint Genome Institute"/>
            <person name="Vesth T.C."/>
            <person name="Nybo J."/>
            <person name="Theobald S."/>
            <person name="Brandl J."/>
            <person name="Frisvad J.C."/>
            <person name="Nielsen K.F."/>
            <person name="Lyhne E.K."/>
            <person name="Kogle M.E."/>
            <person name="Kuo A."/>
            <person name="Riley R."/>
            <person name="Clum A."/>
            <person name="Nolan M."/>
            <person name="Lipzen A."/>
            <person name="Salamov A."/>
            <person name="Henrissat B."/>
            <person name="Wiebenga A."/>
            <person name="De vries R.P."/>
            <person name="Grigoriev I.V."/>
            <person name="Mortensen U.H."/>
            <person name="Andersen M.R."/>
            <person name="Baker S.E."/>
        </authorList>
    </citation>
    <scope>NUCLEOTIDE SEQUENCE [LARGE SCALE GENOMIC DNA]</scope>
    <source>
        <strain evidence="2 3">CBS 101889</strain>
    </source>
</reference>
<dbReference type="Proteomes" id="UP000248961">
    <property type="component" value="Unassembled WGS sequence"/>
</dbReference>
<feature type="transmembrane region" description="Helical" evidence="1">
    <location>
        <begin position="30"/>
        <end position="48"/>
    </location>
</feature>
<proteinExistence type="predicted"/>
<dbReference type="RefSeq" id="XP_025553369.1">
    <property type="nucleotide sequence ID" value="XM_025691062.1"/>
</dbReference>
<keyword evidence="3" id="KW-1185">Reference proteome</keyword>
<keyword evidence="1" id="KW-0812">Transmembrane</keyword>
<gene>
    <name evidence="2" type="ORF">BO97DRAFT_280348</name>
</gene>
<dbReference type="AlphaFoldDB" id="A0A395I398"/>
<evidence type="ECO:0000313" key="2">
    <source>
        <dbReference type="EMBL" id="RAL14215.1"/>
    </source>
</evidence>
<evidence type="ECO:0000313" key="3">
    <source>
        <dbReference type="Proteomes" id="UP000248961"/>
    </source>
</evidence>
<accession>A0A395I398</accession>